<dbReference type="RefSeq" id="WP_130612600.1">
    <property type="nucleotide sequence ID" value="NZ_AP019368.1"/>
</dbReference>
<keyword evidence="1" id="KW-0732">Signal</keyword>
<evidence type="ECO:0000313" key="3">
    <source>
        <dbReference type="Proteomes" id="UP000291236"/>
    </source>
</evidence>
<sequence length="75" mass="8979">MLVKYSFYFLFFIFSNSISAEENQTQPIIETITIEYSETNSNLTVFMSNCFADGKNIDQCEYEYYLYVNHRLRVM</sequence>
<dbReference type="AlphaFoldDB" id="A0A4P2VMG8"/>
<dbReference type="Proteomes" id="UP000291236">
    <property type="component" value="Chromosome"/>
</dbReference>
<reference evidence="2 3" key="1">
    <citation type="submission" date="2018-12" db="EMBL/GenBank/DDBJ databases">
        <title>Rubrispira sanarue gen. nov., sp., nov., a member of the order Silvanigrellales, isolated from a brackish lake in Hamamatsu Japan.</title>
        <authorList>
            <person name="Maejima Y."/>
            <person name="Iino T."/>
            <person name="Muraguchi Y."/>
            <person name="Fukuda K."/>
            <person name="Nojiri H."/>
            <person name="Ohkuma M."/>
            <person name="Moriuchi R."/>
            <person name="Dohra H."/>
            <person name="Kimbara K."/>
            <person name="Shintani M."/>
        </authorList>
    </citation>
    <scope>NUCLEOTIDE SEQUENCE [LARGE SCALE GENOMIC DNA]</scope>
    <source>
        <strain evidence="2 3">RF1110005</strain>
    </source>
</reference>
<evidence type="ECO:0000313" key="2">
    <source>
        <dbReference type="EMBL" id="BBH54586.1"/>
    </source>
</evidence>
<gene>
    <name evidence="2" type="ORF">JCM31447_30580</name>
</gene>
<proteinExistence type="predicted"/>
<feature type="signal peptide" evidence="1">
    <location>
        <begin position="1"/>
        <end position="20"/>
    </location>
</feature>
<dbReference type="EMBL" id="AP019368">
    <property type="protein sequence ID" value="BBH54586.1"/>
    <property type="molecule type" value="Genomic_DNA"/>
</dbReference>
<organism evidence="2 3">
    <name type="scientific">Fluviispira sanaruensis</name>
    <dbReference type="NCBI Taxonomy" id="2493639"/>
    <lineage>
        <taxon>Bacteria</taxon>
        <taxon>Pseudomonadati</taxon>
        <taxon>Bdellovibrionota</taxon>
        <taxon>Oligoflexia</taxon>
        <taxon>Silvanigrellales</taxon>
        <taxon>Silvanigrellaceae</taxon>
        <taxon>Fluviispira</taxon>
    </lineage>
</organism>
<name>A0A4P2VMG8_FLUSA</name>
<protein>
    <submittedName>
        <fullName evidence="2">Uncharacterized protein</fullName>
    </submittedName>
</protein>
<accession>A0A4P2VMG8</accession>
<evidence type="ECO:0000256" key="1">
    <source>
        <dbReference type="SAM" id="SignalP"/>
    </source>
</evidence>
<dbReference type="KEGG" id="sbf:JCM31447_30580"/>
<keyword evidence="3" id="KW-1185">Reference proteome</keyword>
<feature type="chain" id="PRO_5020994932" evidence="1">
    <location>
        <begin position="21"/>
        <end position="75"/>
    </location>
</feature>